<protein>
    <submittedName>
        <fullName evidence="2">Regulatory signaling modulator protein AmpE</fullName>
    </submittedName>
</protein>
<dbReference type="GO" id="GO:0005886">
    <property type="term" value="C:plasma membrane"/>
    <property type="evidence" value="ECO:0007669"/>
    <property type="project" value="TreeGrafter"/>
</dbReference>
<dbReference type="AlphaFoldDB" id="A0A974NI79"/>
<evidence type="ECO:0000313" key="2">
    <source>
        <dbReference type="EMBL" id="QQP87038.1"/>
    </source>
</evidence>
<proteinExistence type="predicted"/>
<organism evidence="2 3">
    <name type="scientific">Entomomonas asaccharolytica</name>
    <dbReference type="NCBI Taxonomy" id="2785331"/>
    <lineage>
        <taxon>Bacteria</taxon>
        <taxon>Pseudomonadati</taxon>
        <taxon>Pseudomonadota</taxon>
        <taxon>Gammaproteobacteria</taxon>
        <taxon>Pseudomonadales</taxon>
        <taxon>Pseudomonadaceae</taxon>
        <taxon>Entomomonas</taxon>
    </lineage>
</organism>
<dbReference type="Pfam" id="PF17113">
    <property type="entry name" value="AmpE"/>
    <property type="match status" value="1"/>
</dbReference>
<dbReference type="PANTHER" id="PTHR38684:SF1">
    <property type="entry name" value="PROTEIN AMPE"/>
    <property type="match status" value="1"/>
</dbReference>
<gene>
    <name evidence="2" type="primary">ampE</name>
    <name evidence="2" type="ORF">JHT90_07285</name>
</gene>
<dbReference type="GO" id="GO:0046677">
    <property type="term" value="P:response to antibiotic"/>
    <property type="evidence" value="ECO:0007669"/>
    <property type="project" value="TreeGrafter"/>
</dbReference>
<keyword evidence="1" id="KW-0472">Membrane</keyword>
<keyword evidence="3" id="KW-1185">Reference proteome</keyword>
<dbReference type="EMBL" id="CP067393">
    <property type="protein sequence ID" value="QQP87038.1"/>
    <property type="molecule type" value="Genomic_DNA"/>
</dbReference>
<accession>A0A974NI79</accession>
<dbReference type="PANTHER" id="PTHR38684">
    <property type="entry name" value="PROTEIN AMPE"/>
    <property type="match status" value="1"/>
</dbReference>
<dbReference type="InterPro" id="IPR031347">
    <property type="entry name" value="AmpE"/>
</dbReference>
<keyword evidence="1" id="KW-1133">Transmembrane helix</keyword>
<dbReference type="InterPro" id="IPR052966">
    <property type="entry name" value="Beta-lactamase_Reg"/>
</dbReference>
<dbReference type="KEGG" id="eaz:JHT90_07285"/>
<feature type="transmembrane region" description="Helical" evidence="1">
    <location>
        <begin position="200"/>
        <end position="219"/>
    </location>
</feature>
<name>A0A974NI79_9GAMM</name>
<dbReference type="Proteomes" id="UP000595278">
    <property type="component" value="Chromosome"/>
</dbReference>
<sequence>MSFLVLLILIAVEKLSNGRGHIQKDSFWLHQLQQAENQTSHGNSANYAIFKLTLLPVIIIGIIIFLLHNVFHGIFLFFIDIAVMLYALGRGDLLQRFGSFRDAWRRGDQQGLKIAAERDLDLTDVDTENPNQLLYQAQSKLLWQSYEGFFAVVFWYMLLGPLIPLFYRLIAMVDDLTVNEQLRAKASSIRYYLDWLPSRILIYSFCLVGHFTTCFDVLIKELFNKKLSAKELINKAGIAAIQSQEVSEDEEQISSLDVLWNLLIRSAILWYVIYALFIIFIY</sequence>
<feature type="transmembrane region" description="Helical" evidence="1">
    <location>
        <begin position="262"/>
        <end position="281"/>
    </location>
</feature>
<feature type="transmembrane region" description="Helical" evidence="1">
    <location>
        <begin position="54"/>
        <end position="87"/>
    </location>
</feature>
<reference evidence="2 3" key="1">
    <citation type="submission" date="2021-01" db="EMBL/GenBank/DDBJ databases">
        <title>Entomomonas sp. F2A isolated from a house cricket (Acheta domesticus).</title>
        <authorList>
            <person name="Spergser J."/>
            <person name="Busse H.-J."/>
        </authorList>
    </citation>
    <scope>NUCLEOTIDE SEQUENCE [LARGE SCALE GENOMIC DNA]</scope>
    <source>
        <strain evidence="2 3">F2A</strain>
    </source>
</reference>
<keyword evidence="1" id="KW-0812">Transmembrane</keyword>
<evidence type="ECO:0000313" key="3">
    <source>
        <dbReference type="Proteomes" id="UP000595278"/>
    </source>
</evidence>
<feature type="transmembrane region" description="Helical" evidence="1">
    <location>
        <begin position="148"/>
        <end position="167"/>
    </location>
</feature>
<dbReference type="RefSeq" id="WP_201095599.1">
    <property type="nucleotide sequence ID" value="NZ_CP067393.1"/>
</dbReference>
<evidence type="ECO:0000256" key="1">
    <source>
        <dbReference type="SAM" id="Phobius"/>
    </source>
</evidence>